<name>A0ABU7YZ01_9GAMM</name>
<dbReference type="Proteomes" id="UP001355056">
    <property type="component" value="Unassembled WGS sequence"/>
</dbReference>
<evidence type="ECO:0000313" key="3">
    <source>
        <dbReference type="EMBL" id="MEG3184195.1"/>
    </source>
</evidence>
<protein>
    <submittedName>
        <fullName evidence="3">Lectin</fullName>
    </submittedName>
</protein>
<evidence type="ECO:0000313" key="4">
    <source>
        <dbReference type="Proteomes" id="UP001355056"/>
    </source>
</evidence>
<organism evidence="3 4">
    <name type="scientific">Novilysobacter erysipheiresistens</name>
    <dbReference type="NCBI Taxonomy" id="1749332"/>
    <lineage>
        <taxon>Bacteria</taxon>
        <taxon>Pseudomonadati</taxon>
        <taxon>Pseudomonadota</taxon>
        <taxon>Gammaproteobacteria</taxon>
        <taxon>Lysobacterales</taxon>
        <taxon>Lysobacteraceae</taxon>
        <taxon>Novilysobacter</taxon>
    </lineage>
</organism>
<dbReference type="EMBL" id="JAXGFP010000004">
    <property type="protein sequence ID" value="MEG3184195.1"/>
    <property type="molecule type" value="Genomic_DNA"/>
</dbReference>
<dbReference type="PROSITE" id="PS51257">
    <property type="entry name" value="PROKAR_LIPOPROTEIN"/>
    <property type="match status" value="1"/>
</dbReference>
<feature type="compositionally biased region" description="Low complexity" evidence="1">
    <location>
        <begin position="47"/>
        <end position="63"/>
    </location>
</feature>
<evidence type="ECO:0000256" key="1">
    <source>
        <dbReference type="SAM" id="MobiDB-lite"/>
    </source>
</evidence>
<accession>A0ABU7YZ01</accession>
<reference evidence="3 4" key="1">
    <citation type="journal article" date="2016" name="Int. J. Syst. Evol. Microbiol.">
        <title>Lysobacter erysipheiresistens sp. nov., an antagonist of powdery mildew, isolated from tobacco-cultivated soil.</title>
        <authorList>
            <person name="Xie B."/>
            <person name="Li T."/>
            <person name="Lin X."/>
            <person name="Wang C.J."/>
            <person name="Chen Y.J."/>
            <person name="Liu W.J."/>
            <person name="Zhao Z.W."/>
        </authorList>
    </citation>
    <scope>NUCLEOTIDE SEQUENCE [LARGE SCALE GENOMIC DNA]</scope>
    <source>
        <strain evidence="3 4">RS-LYSO-3</strain>
    </source>
</reference>
<keyword evidence="4" id="KW-1185">Reference proteome</keyword>
<keyword evidence="2" id="KW-0732">Signal</keyword>
<sequence>MKLALPTLTLGILLAIAACADRGAEDVAESATPSPDLEQPPRDASPDDTPTGTPTPDTSAGAPEPGDGPASYNGFADAEFGMDAEQVRAVWDGELDGGPGDGPGAESASCFHLSPAGQWSMGHFALMFGDGGFARYSVANDEMTAPGGGRRGMDDAEIVQLYGDGNVERQPHKYSDGEYLRIHDPAGSDAVLIFETDAEGTVTEWRVGLPPHVDYVEGCA</sequence>
<evidence type="ECO:0000256" key="2">
    <source>
        <dbReference type="SAM" id="SignalP"/>
    </source>
</evidence>
<feature type="region of interest" description="Disordered" evidence="1">
    <location>
        <begin position="23"/>
        <end position="76"/>
    </location>
</feature>
<feature type="chain" id="PRO_5045176639" evidence="2">
    <location>
        <begin position="21"/>
        <end position="220"/>
    </location>
</feature>
<gene>
    <name evidence="3" type="ORF">SNE34_09250</name>
</gene>
<dbReference type="RefSeq" id="WP_332616697.1">
    <property type="nucleotide sequence ID" value="NZ_JAXGFP010000004.1"/>
</dbReference>
<proteinExistence type="predicted"/>
<comment type="caution">
    <text evidence="3">The sequence shown here is derived from an EMBL/GenBank/DDBJ whole genome shotgun (WGS) entry which is preliminary data.</text>
</comment>
<feature type="signal peptide" evidence="2">
    <location>
        <begin position="1"/>
        <end position="20"/>
    </location>
</feature>